<dbReference type="SMART" id="SM00444">
    <property type="entry name" value="GYF"/>
    <property type="match status" value="1"/>
</dbReference>
<reference evidence="4 5" key="1">
    <citation type="submission" date="2024-10" db="EMBL/GenBank/DDBJ databases">
        <title>Updated reference genomes for cyclostephanoid diatoms.</title>
        <authorList>
            <person name="Roberts W.R."/>
            <person name="Alverson A.J."/>
        </authorList>
    </citation>
    <scope>NUCLEOTIDE SEQUENCE [LARGE SCALE GENOMIC DNA]</scope>
    <source>
        <strain evidence="4 5">AJA228-03</strain>
    </source>
</reference>
<keyword evidence="1" id="KW-0175">Coiled coil</keyword>
<feature type="compositionally biased region" description="Basic and acidic residues" evidence="2">
    <location>
        <begin position="640"/>
        <end position="656"/>
    </location>
</feature>
<feature type="compositionally biased region" description="Gly residues" evidence="2">
    <location>
        <begin position="21"/>
        <end position="37"/>
    </location>
</feature>
<feature type="coiled-coil region" evidence="1">
    <location>
        <begin position="965"/>
        <end position="1024"/>
    </location>
</feature>
<evidence type="ECO:0000313" key="4">
    <source>
        <dbReference type="EMBL" id="KAL3809633.1"/>
    </source>
</evidence>
<dbReference type="EMBL" id="JALLPB020000391">
    <property type="protein sequence ID" value="KAL3809633.1"/>
    <property type="molecule type" value="Genomic_DNA"/>
</dbReference>
<keyword evidence="5" id="KW-1185">Reference proteome</keyword>
<dbReference type="SUPFAM" id="SSF55277">
    <property type="entry name" value="GYF domain"/>
    <property type="match status" value="1"/>
</dbReference>
<evidence type="ECO:0000259" key="3">
    <source>
        <dbReference type="PROSITE" id="PS50829"/>
    </source>
</evidence>
<dbReference type="PROSITE" id="PS50829">
    <property type="entry name" value="GYF"/>
    <property type="match status" value="1"/>
</dbReference>
<feature type="region of interest" description="Disordered" evidence="2">
    <location>
        <begin position="621"/>
        <end position="668"/>
    </location>
</feature>
<sequence>MSSSSSSSSMPRLGPAWRNASGGGSASGSGGVGGGTAGSSQRPRGFQPPPAVPDASNPPPTSMSRVTRDRSGSHASGGSASAGGGGSERPSSAGVVDKNRNPFAMLDTEGDDDGGGGGGTVIPTTASGSSAGGGRFDSLRSGGGGGGGAGGDRHNNPTHPPPPSAYRAPGTKGRSLADLLSSSSSNTNAASAATPGSPHRHHWDNHRGGGGGVKVDRRGPPGPPAGFGSAAPPAAMTTRTTADHPVVRGGRDDHHRPVVRGGGRGETNNHAGAAEEVDVDDDVVDCTNKAVLRYTREKLLSLRGRGGDDNDGPPACLVDLEDDVVVSKTSQDPVCWDTFDADEIWAHVVSHTGRDRPGGIERGGGGGERHGPASFDHIERKGSSGMGGGVERGGRGRMLRDLDSGDGGRIDHRGGGGFDSGRWQRGVALPDSDVRSNSRGRSDSNGGARGGSCEADDPNDLWDDPTAPSSYGAASDFSAFGGSLDDDRPSVSRAGSGRSMETFDLSDISKAAAAFDSELHAEPSSAGGIADDGGVVDGDDTTSHVVDASRPLATTGTTIRSGSGDNVNVFEDFGDVPVVGFEDDTTPGEEEEEELPIKSGNVEHNASSLLMRMIGVSGTGEVSGGVVEPEPSSSAATDATETKSVKPGPDEGRSKPAIDNVPPVPSNPWGAPASLLSINPWGDAFGKQAKEDEAAASFAAQQKLQEEELLRQRQRLQKQQQLEDEEKKRWEAVKAKQESEMRAAQQEQLERMKQQQNQVELVLIERISSILENSWGRSDLTSILSTMHANDSRTIAILSTVEALRSLIARHPLRIQLGRDHTMGAEMAALRLTNAQWQVHQARVQAQLVAAQQLQLAQEQELQRRRQLQVEQARQQRANTLALAEEHKKQFVVTDAPWFYADPQGNIQGPFGGNEMRQWLEAGYFKGDLPISQSRGGPFHALNSFFSDASMAFYPTIPSVGEDVIAAEANALAEAEALAARAEVEAKSRAEAIAAAEKASRAAKAEMEAKAHAEAEAKARAEADAANKSDQSSQLKMMLGLGKGSSGVGGMIAGPPPPKSVPEAAVVDVKKKSKKTQQKHEQPVLGSEIPATPAWGVVATAGPNIGRKKSMSEIQQEEAREAARRAKEQGYTGNGGSQQSGGWANVAASGGSTAWKGAAVVTPAAVVVAPTPTVVVAGLGATAPANAAWIKPTTTTSTPQLTAPAPTAKKPSSKKVAAVDNSFGMNGCMAPSLESWCKEQMEKLNGTDDLTLIQFCMTLTDRDEIRQYLAAYLGSTPQVNNFATEFIRRKWGDTNKQEEWESAGGKKNARKKKGGK</sequence>
<accession>A0ABD3R9Y2</accession>
<feature type="domain" description="GYF" evidence="3">
    <location>
        <begin position="895"/>
        <end position="943"/>
    </location>
</feature>
<feature type="compositionally biased region" description="Acidic residues" evidence="2">
    <location>
        <begin position="454"/>
        <end position="463"/>
    </location>
</feature>
<feature type="compositionally biased region" description="Basic and acidic residues" evidence="2">
    <location>
        <begin position="392"/>
        <end position="414"/>
    </location>
</feature>
<feature type="compositionally biased region" description="Pro residues" evidence="2">
    <location>
        <begin position="46"/>
        <end position="61"/>
    </location>
</feature>
<feature type="region of interest" description="Disordered" evidence="2">
    <location>
        <begin position="1118"/>
        <end position="1144"/>
    </location>
</feature>
<feature type="compositionally biased region" description="Basic and acidic residues" evidence="2">
    <location>
        <begin position="241"/>
        <end position="256"/>
    </location>
</feature>
<feature type="compositionally biased region" description="Low complexity" evidence="2">
    <location>
        <begin position="624"/>
        <end position="634"/>
    </location>
</feature>
<dbReference type="Gene3D" id="3.30.1490.40">
    <property type="match status" value="1"/>
</dbReference>
<evidence type="ECO:0000256" key="1">
    <source>
        <dbReference type="SAM" id="Coils"/>
    </source>
</evidence>
<feature type="compositionally biased region" description="Basic residues" evidence="2">
    <location>
        <begin position="1307"/>
        <end position="1316"/>
    </location>
</feature>
<feature type="region of interest" description="Disordered" evidence="2">
    <location>
        <begin position="1293"/>
        <end position="1316"/>
    </location>
</feature>
<dbReference type="Proteomes" id="UP001530377">
    <property type="component" value="Unassembled WGS sequence"/>
</dbReference>
<dbReference type="InterPro" id="IPR003169">
    <property type="entry name" value="GYF"/>
</dbReference>
<feature type="compositionally biased region" description="Basic and acidic residues" evidence="2">
    <location>
        <begin position="1118"/>
        <end position="1128"/>
    </location>
</feature>
<feature type="compositionally biased region" description="Low complexity" evidence="2">
    <location>
        <begin position="176"/>
        <end position="194"/>
    </location>
</feature>
<evidence type="ECO:0000256" key="2">
    <source>
        <dbReference type="SAM" id="MobiDB-lite"/>
    </source>
</evidence>
<dbReference type="Pfam" id="PF02213">
    <property type="entry name" value="GYF"/>
    <property type="match status" value="1"/>
</dbReference>
<feature type="compositionally biased region" description="Gly residues" evidence="2">
    <location>
        <begin position="130"/>
        <end position="150"/>
    </location>
</feature>
<name>A0ABD3R9Y2_9STRA</name>
<evidence type="ECO:0000313" key="5">
    <source>
        <dbReference type="Proteomes" id="UP001530377"/>
    </source>
</evidence>
<dbReference type="PANTHER" id="PTHR47471">
    <property type="entry name" value="GYF DOMAIN-CONTAINING PROTEIN"/>
    <property type="match status" value="1"/>
</dbReference>
<feature type="region of interest" description="Disordered" evidence="2">
    <location>
        <begin position="522"/>
        <end position="549"/>
    </location>
</feature>
<proteinExistence type="predicted"/>
<feature type="coiled-coil region" evidence="1">
    <location>
        <begin position="699"/>
        <end position="762"/>
    </location>
</feature>
<feature type="region of interest" description="Disordered" evidence="2">
    <location>
        <begin position="1"/>
        <end position="273"/>
    </location>
</feature>
<dbReference type="CDD" id="cd00072">
    <property type="entry name" value="GYF"/>
    <property type="match status" value="1"/>
</dbReference>
<feature type="coiled-coil region" evidence="1">
    <location>
        <begin position="851"/>
        <end position="890"/>
    </location>
</feature>
<dbReference type="PANTHER" id="PTHR47471:SF1">
    <property type="entry name" value="PROTEIN ESSENTIAL FOR POTEXVIRUS ACCUMULATION 1"/>
    <property type="match status" value="1"/>
</dbReference>
<gene>
    <name evidence="4" type="ORF">ACHAXA_010608</name>
</gene>
<feature type="region of interest" description="Disordered" evidence="2">
    <location>
        <begin position="352"/>
        <end position="498"/>
    </location>
</feature>
<dbReference type="InterPro" id="IPR035445">
    <property type="entry name" value="GYF-like_dom_sf"/>
</dbReference>
<protein>
    <recommendedName>
        <fullName evidence="3">GYF domain-containing protein</fullName>
    </recommendedName>
</protein>
<feature type="compositionally biased region" description="Basic and acidic residues" evidence="2">
    <location>
        <begin position="367"/>
        <end position="382"/>
    </location>
</feature>
<organism evidence="4 5">
    <name type="scientific">Cyclostephanos tholiformis</name>
    <dbReference type="NCBI Taxonomy" id="382380"/>
    <lineage>
        <taxon>Eukaryota</taxon>
        <taxon>Sar</taxon>
        <taxon>Stramenopiles</taxon>
        <taxon>Ochrophyta</taxon>
        <taxon>Bacillariophyta</taxon>
        <taxon>Coscinodiscophyceae</taxon>
        <taxon>Thalassiosirophycidae</taxon>
        <taxon>Stephanodiscales</taxon>
        <taxon>Stephanodiscaceae</taxon>
        <taxon>Cyclostephanos</taxon>
    </lineage>
</organism>
<comment type="caution">
    <text evidence="4">The sequence shown here is derived from an EMBL/GenBank/DDBJ whole genome shotgun (WGS) entry which is preliminary data.</text>
</comment>
<feature type="compositionally biased region" description="Low complexity" evidence="2">
    <location>
        <begin position="226"/>
        <end position="240"/>
    </location>
</feature>
<feature type="compositionally biased region" description="Basic and acidic residues" evidence="2">
    <location>
        <begin position="432"/>
        <end position="442"/>
    </location>
</feature>